<sequence length="134" mass="14557">MIVALDHIAIAVPSLDKAIERFVRDLGLSCESTDEVADQSVALAMFPLPSTKIELLQATADESAIGKFVRKRGGGIHHLCFLSDDLDNDIARLRSRGYQFLSDHPFIGAGGHRVIFIHPDSFDGVLIELASLGD</sequence>
<dbReference type="EMBL" id="SJPX01000001">
    <property type="protein sequence ID" value="TWU57197.1"/>
    <property type="molecule type" value="Genomic_DNA"/>
</dbReference>
<evidence type="ECO:0000256" key="2">
    <source>
        <dbReference type="ARBA" id="ARBA00022723"/>
    </source>
</evidence>
<evidence type="ECO:0000259" key="3">
    <source>
        <dbReference type="PROSITE" id="PS51819"/>
    </source>
</evidence>
<dbReference type="AlphaFoldDB" id="A0A5C6F9R6"/>
<dbReference type="RefSeq" id="WP_146532133.1">
    <property type="nucleotide sequence ID" value="NZ_SJPX01000001.1"/>
</dbReference>
<keyword evidence="4" id="KW-0560">Oxidoreductase</keyword>
<dbReference type="CDD" id="cd07249">
    <property type="entry name" value="MMCE"/>
    <property type="match status" value="1"/>
</dbReference>
<evidence type="ECO:0000313" key="5">
    <source>
        <dbReference type="Proteomes" id="UP000317977"/>
    </source>
</evidence>
<dbReference type="Proteomes" id="UP000317977">
    <property type="component" value="Unassembled WGS sequence"/>
</dbReference>
<dbReference type="PANTHER" id="PTHR43048">
    <property type="entry name" value="METHYLMALONYL-COA EPIMERASE"/>
    <property type="match status" value="1"/>
</dbReference>
<dbReference type="SUPFAM" id="SSF54593">
    <property type="entry name" value="Glyoxalase/Bleomycin resistance protein/Dihydroxybiphenyl dioxygenase"/>
    <property type="match status" value="1"/>
</dbReference>
<dbReference type="GO" id="GO:0004493">
    <property type="term" value="F:methylmalonyl-CoA epimerase activity"/>
    <property type="evidence" value="ECO:0007669"/>
    <property type="project" value="TreeGrafter"/>
</dbReference>
<dbReference type="PANTHER" id="PTHR43048:SF3">
    <property type="entry name" value="METHYLMALONYL-COA EPIMERASE, MITOCHONDRIAL"/>
    <property type="match status" value="1"/>
</dbReference>
<dbReference type="InterPro" id="IPR017515">
    <property type="entry name" value="MeMalonyl-CoA_epimerase"/>
</dbReference>
<evidence type="ECO:0000256" key="1">
    <source>
        <dbReference type="ARBA" id="ARBA00009308"/>
    </source>
</evidence>
<comment type="caution">
    <text evidence="4">The sequence shown here is derived from an EMBL/GenBank/DDBJ whole genome shotgun (WGS) entry which is preliminary data.</text>
</comment>
<keyword evidence="4" id="KW-0223">Dioxygenase</keyword>
<keyword evidence="2" id="KW-0479">Metal-binding</keyword>
<protein>
    <submittedName>
        <fullName evidence="4">Glyoxalase/Bleomycin resistance protein/Dioxygenase superfamily protein</fullName>
    </submittedName>
</protein>
<dbReference type="Pfam" id="PF13669">
    <property type="entry name" value="Glyoxalase_4"/>
    <property type="match status" value="1"/>
</dbReference>
<gene>
    <name evidence="4" type="ORF">Poly59_01030</name>
</gene>
<dbReference type="Gene3D" id="3.10.180.10">
    <property type="entry name" value="2,3-Dihydroxybiphenyl 1,2-Dioxygenase, domain 1"/>
    <property type="match status" value="1"/>
</dbReference>
<dbReference type="InterPro" id="IPR029068">
    <property type="entry name" value="Glyas_Bleomycin-R_OHBP_Dase"/>
</dbReference>
<dbReference type="NCBIfam" id="TIGR03081">
    <property type="entry name" value="metmalonyl_epim"/>
    <property type="match status" value="1"/>
</dbReference>
<evidence type="ECO:0000313" key="4">
    <source>
        <dbReference type="EMBL" id="TWU57197.1"/>
    </source>
</evidence>
<name>A0A5C6F9R6_9BACT</name>
<dbReference type="PROSITE" id="PS51819">
    <property type="entry name" value="VOC"/>
    <property type="match status" value="1"/>
</dbReference>
<dbReference type="InterPro" id="IPR051785">
    <property type="entry name" value="MMCE/EMCE_epimerase"/>
</dbReference>
<comment type="similarity">
    <text evidence="1">Belongs to the methylmalonyl-CoA epimerase family.</text>
</comment>
<feature type="domain" description="VOC" evidence="3">
    <location>
        <begin position="4"/>
        <end position="132"/>
    </location>
</feature>
<dbReference type="InterPro" id="IPR037523">
    <property type="entry name" value="VOC_core"/>
</dbReference>
<dbReference type="GO" id="GO:0046491">
    <property type="term" value="P:L-methylmalonyl-CoA metabolic process"/>
    <property type="evidence" value="ECO:0007669"/>
    <property type="project" value="TreeGrafter"/>
</dbReference>
<keyword evidence="5" id="KW-1185">Reference proteome</keyword>
<proteinExistence type="inferred from homology"/>
<organism evidence="4 5">
    <name type="scientific">Rubripirellula reticaptiva</name>
    <dbReference type="NCBI Taxonomy" id="2528013"/>
    <lineage>
        <taxon>Bacteria</taxon>
        <taxon>Pseudomonadati</taxon>
        <taxon>Planctomycetota</taxon>
        <taxon>Planctomycetia</taxon>
        <taxon>Pirellulales</taxon>
        <taxon>Pirellulaceae</taxon>
        <taxon>Rubripirellula</taxon>
    </lineage>
</organism>
<dbReference type="OrthoDB" id="9788468at2"/>
<dbReference type="GO" id="GO:0051213">
    <property type="term" value="F:dioxygenase activity"/>
    <property type="evidence" value="ECO:0007669"/>
    <property type="project" value="UniProtKB-KW"/>
</dbReference>
<accession>A0A5C6F9R6</accession>
<dbReference type="GO" id="GO:0046872">
    <property type="term" value="F:metal ion binding"/>
    <property type="evidence" value="ECO:0007669"/>
    <property type="project" value="UniProtKB-KW"/>
</dbReference>
<reference evidence="4 5" key="1">
    <citation type="submission" date="2019-02" db="EMBL/GenBank/DDBJ databases">
        <title>Deep-cultivation of Planctomycetes and their phenomic and genomic characterization uncovers novel biology.</title>
        <authorList>
            <person name="Wiegand S."/>
            <person name="Jogler M."/>
            <person name="Boedeker C."/>
            <person name="Pinto D."/>
            <person name="Vollmers J."/>
            <person name="Rivas-Marin E."/>
            <person name="Kohn T."/>
            <person name="Peeters S.H."/>
            <person name="Heuer A."/>
            <person name="Rast P."/>
            <person name="Oberbeckmann S."/>
            <person name="Bunk B."/>
            <person name="Jeske O."/>
            <person name="Meyerdierks A."/>
            <person name="Storesund J.E."/>
            <person name="Kallscheuer N."/>
            <person name="Luecker S."/>
            <person name="Lage O.M."/>
            <person name="Pohl T."/>
            <person name="Merkel B.J."/>
            <person name="Hornburger P."/>
            <person name="Mueller R.-W."/>
            <person name="Bruemmer F."/>
            <person name="Labrenz M."/>
            <person name="Spormann A.M."/>
            <person name="Op Den Camp H."/>
            <person name="Overmann J."/>
            <person name="Amann R."/>
            <person name="Jetten M.S.M."/>
            <person name="Mascher T."/>
            <person name="Medema M.H."/>
            <person name="Devos D.P."/>
            <person name="Kaster A.-K."/>
            <person name="Ovreas L."/>
            <person name="Rohde M."/>
            <person name="Galperin M.Y."/>
            <person name="Jogler C."/>
        </authorList>
    </citation>
    <scope>NUCLEOTIDE SEQUENCE [LARGE SCALE GENOMIC DNA]</scope>
    <source>
        <strain evidence="4 5">Poly59</strain>
    </source>
</reference>